<name>A0A484N943_9ASTE</name>
<dbReference type="AlphaFoldDB" id="A0A484N943"/>
<accession>A0A484N943</accession>
<dbReference type="InterPro" id="IPR025558">
    <property type="entry name" value="DUF4283"/>
</dbReference>
<dbReference type="PANTHER" id="PTHR31286">
    <property type="entry name" value="GLYCINE-RICH CELL WALL STRUCTURAL PROTEIN 1.8-LIKE"/>
    <property type="match status" value="1"/>
</dbReference>
<dbReference type="Pfam" id="PF14111">
    <property type="entry name" value="DUF4283"/>
    <property type="match status" value="1"/>
</dbReference>
<dbReference type="EMBL" id="OOIL02006271">
    <property type="protein sequence ID" value="VFQ96758.1"/>
    <property type="molecule type" value="Genomic_DNA"/>
</dbReference>
<protein>
    <recommendedName>
        <fullName evidence="1">DUF4283 domain-containing protein</fullName>
    </recommendedName>
</protein>
<dbReference type="OrthoDB" id="1002340at2759"/>
<dbReference type="InterPro" id="IPR040256">
    <property type="entry name" value="At4g02000-like"/>
</dbReference>
<dbReference type="PANTHER" id="PTHR31286:SF180">
    <property type="entry name" value="OS10G0362600 PROTEIN"/>
    <property type="match status" value="1"/>
</dbReference>
<evidence type="ECO:0000313" key="3">
    <source>
        <dbReference type="Proteomes" id="UP000595140"/>
    </source>
</evidence>
<organism evidence="2 3">
    <name type="scientific">Cuscuta campestris</name>
    <dbReference type="NCBI Taxonomy" id="132261"/>
    <lineage>
        <taxon>Eukaryota</taxon>
        <taxon>Viridiplantae</taxon>
        <taxon>Streptophyta</taxon>
        <taxon>Embryophyta</taxon>
        <taxon>Tracheophyta</taxon>
        <taxon>Spermatophyta</taxon>
        <taxon>Magnoliopsida</taxon>
        <taxon>eudicotyledons</taxon>
        <taxon>Gunneridae</taxon>
        <taxon>Pentapetalae</taxon>
        <taxon>asterids</taxon>
        <taxon>lamiids</taxon>
        <taxon>Solanales</taxon>
        <taxon>Convolvulaceae</taxon>
        <taxon>Cuscuteae</taxon>
        <taxon>Cuscuta</taxon>
        <taxon>Cuscuta subgen. Grammica</taxon>
        <taxon>Cuscuta sect. Cleistogrammica</taxon>
    </lineage>
</organism>
<proteinExistence type="predicted"/>
<dbReference type="Proteomes" id="UP000595140">
    <property type="component" value="Unassembled WGS sequence"/>
</dbReference>
<keyword evidence="3" id="KW-1185">Reference proteome</keyword>
<reference evidence="2 3" key="1">
    <citation type="submission" date="2018-04" db="EMBL/GenBank/DDBJ databases">
        <authorList>
            <person name="Vogel A."/>
        </authorList>
    </citation>
    <scope>NUCLEOTIDE SEQUENCE [LARGE SCALE GENOMIC DNA]</scope>
</reference>
<evidence type="ECO:0000259" key="1">
    <source>
        <dbReference type="Pfam" id="PF14111"/>
    </source>
</evidence>
<feature type="domain" description="DUF4283" evidence="1">
    <location>
        <begin position="80"/>
        <end position="156"/>
    </location>
</feature>
<evidence type="ECO:0000313" key="2">
    <source>
        <dbReference type="EMBL" id="VFQ96758.1"/>
    </source>
</evidence>
<gene>
    <name evidence="2" type="ORF">CCAM_LOCUS38534</name>
</gene>
<sequence>MASQVPGLLRRGTKSYADTLGSLSLGAGVPHCQRPTVKKSFTDILGSQPSDAQNRIGRYKGFPAVSFTPDEVISLSIPYQFALVGRFLKSRPPLEVIRKSFEKIGFKPGFTVGLFSPSLILINFDCPIDYQRCFSRRLWNINGSQMVVSKWTPSFHADTESPVFPVWVSLTHLPIHLQEAKALHSIASSIGHPLMMDASTSAKTRPSMARFCVEIDISKDLPKKIWIDNGGLGFFQPVTYENLPQFCIQCKKSGHLAGKCSTMDIPKNEVSKNNLPKTWNPISKNEVSKDNLSKSAAVMLEPLPNNPCELGPKHDSKPSCDTMPNTACQTKLEVDHAVPDFSPEPNGDELAPLEATEINLTTFCKEDNPKTQALNVQSDAQTESHNDVLHLEKNSGAASGKNQHEVMFDTNTGAVANHDEVCVPTDAAVLDELDEQLEAEMENLTTEADLEHTQEQSNEESMNDMIAQNVNCVGNTINLEEFPVLTRQNIEEDVHTRTENVEAAVPTPTEIEKDDTTGILTLIAEDTTKETIPNNSDGSIGQILHSFELEGQHYEIRSYIEEGQTSNHNEENFTTHEFQEVQNRRGKKKQAMPRTIKTRSYDPNLEVRTVSEIMRYWPNRKSTTLEKIVTTKSYSGPFWYVGPVGPIGTDGKRPKKIMPRNLSLDQHPGFIIWE</sequence>